<evidence type="ECO:0000313" key="2">
    <source>
        <dbReference type="Proteomes" id="UP001589844"/>
    </source>
</evidence>
<gene>
    <name evidence="1" type="ORF">ACFFJH_14370</name>
</gene>
<dbReference type="EMBL" id="JBHLXJ010000015">
    <property type="protein sequence ID" value="MFC0350999.1"/>
    <property type="molecule type" value="Genomic_DNA"/>
</dbReference>
<sequence length="290" mass="32348">MFGIPKRIKDYIGRFALVDGIPFKLPVGAVNSPALMAVFPIDAEKAKDFLPAGIHPMRLWTKGLLVVTVIDYRETPIGKYIEYSIAIACTHGAKPAPRLLPAIFMKWFNTGQYVVDLPVSSEVSVKGGKGIWGMPKHQGHLNFKIDERTVSSQYDLDGKLVTYVEIDKPANTSWPIKMQASNYCSFRGMLMKSDIFLNTNFGFNLFSKAKARFVIGDHPRLQAMKELNIGPAMATIYLPSITAILDDRIESWFLTFDQLPKKAPEGFESVINLTQSEAWLSPPDAPIPPQ</sequence>
<protein>
    <submittedName>
        <fullName evidence="1">Acetoacetate decarboxylase family protein</fullName>
    </submittedName>
</protein>
<comment type="caution">
    <text evidence="1">The sequence shown here is derived from an EMBL/GenBank/DDBJ whole genome shotgun (WGS) entry which is preliminary data.</text>
</comment>
<dbReference type="RefSeq" id="WP_390213551.1">
    <property type="nucleotide sequence ID" value="NZ_JBHLXJ010000015.1"/>
</dbReference>
<dbReference type="InterPro" id="IPR023375">
    <property type="entry name" value="ADC_dom_sf"/>
</dbReference>
<reference evidence="1 2" key="1">
    <citation type="submission" date="2024-09" db="EMBL/GenBank/DDBJ databases">
        <authorList>
            <person name="Sun Q."/>
            <person name="Mori K."/>
        </authorList>
    </citation>
    <scope>NUCLEOTIDE SEQUENCE [LARGE SCALE GENOMIC DNA]</scope>
    <source>
        <strain evidence="1 2">CCM 8677</strain>
    </source>
</reference>
<dbReference type="SUPFAM" id="SSF160104">
    <property type="entry name" value="Acetoacetate decarboxylase-like"/>
    <property type="match status" value="1"/>
</dbReference>
<dbReference type="InterPro" id="IPR010451">
    <property type="entry name" value="Acetoacetate_decarboxylase"/>
</dbReference>
<accession>A0ABV6IJF2</accession>
<proteinExistence type="predicted"/>
<name>A0ABV6IJF2_9BURK</name>
<keyword evidence="2" id="KW-1185">Reference proteome</keyword>
<dbReference type="Gene3D" id="2.40.400.10">
    <property type="entry name" value="Acetoacetate decarboxylase-like"/>
    <property type="match status" value="1"/>
</dbReference>
<evidence type="ECO:0000313" key="1">
    <source>
        <dbReference type="EMBL" id="MFC0350999.1"/>
    </source>
</evidence>
<dbReference type="Pfam" id="PF06314">
    <property type="entry name" value="ADC"/>
    <property type="match status" value="1"/>
</dbReference>
<dbReference type="Proteomes" id="UP001589844">
    <property type="component" value="Unassembled WGS sequence"/>
</dbReference>
<organism evidence="1 2">
    <name type="scientific">Undibacterium danionis</name>
    <dbReference type="NCBI Taxonomy" id="1812100"/>
    <lineage>
        <taxon>Bacteria</taxon>
        <taxon>Pseudomonadati</taxon>
        <taxon>Pseudomonadota</taxon>
        <taxon>Betaproteobacteria</taxon>
        <taxon>Burkholderiales</taxon>
        <taxon>Oxalobacteraceae</taxon>
        <taxon>Undibacterium</taxon>
    </lineage>
</organism>